<gene>
    <name evidence="7" type="ordered locus">Caka_2587</name>
</gene>
<keyword evidence="8" id="KW-1185">Reference proteome</keyword>
<feature type="domain" description="SD-repeat containing protein B" evidence="6">
    <location>
        <begin position="4128"/>
        <end position="4203"/>
    </location>
</feature>
<dbReference type="InterPro" id="IPR026466">
    <property type="entry name" value="Fim_isopep_form_D2_dom"/>
</dbReference>
<dbReference type="InterPro" id="IPR001434">
    <property type="entry name" value="OmcB-like_DUF11"/>
</dbReference>
<dbReference type="SUPFAM" id="SSF117074">
    <property type="entry name" value="Hypothetical protein PA1324"/>
    <property type="match status" value="1"/>
</dbReference>
<dbReference type="NCBIfam" id="NF012209">
    <property type="entry name" value="LEPR-8K"/>
    <property type="match status" value="1"/>
</dbReference>
<dbReference type="InterPro" id="IPR008966">
    <property type="entry name" value="Adhesion_dom_sf"/>
</dbReference>
<dbReference type="NCBIfam" id="TIGR04226">
    <property type="entry name" value="RrgB_K2N_iso_D2"/>
    <property type="match status" value="5"/>
</dbReference>
<dbReference type="InterPro" id="IPR013783">
    <property type="entry name" value="Ig-like_fold"/>
</dbReference>
<evidence type="ECO:0000259" key="5">
    <source>
        <dbReference type="Pfam" id="PF01345"/>
    </source>
</evidence>
<keyword evidence="2" id="KW-0964">Secreted</keyword>
<organism evidence="7 8">
    <name type="scientific">Coraliomargarita akajimensis (strain DSM 45221 / IAM 15411 / JCM 23193 / KCTC 12865 / 04OKA010-24)</name>
    <dbReference type="NCBI Taxonomy" id="583355"/>
    <lineage>
        <taxon>Bacteria</taxon>
        <taxon>Pseudomonadati</taxon>
        <taxon>Verrucomicrobiota</taxon>
        <taxon>Opitutia</taxon>
        <taxon>Puniceicoccales</taxon>
        <taxon>Coraliomargaritaceae</taxon>
        <taxon>Coraliomargarita</taxon>
    </lineage>
</organism>
<dbReference type="Gene3D" id="2.60.40.740">
    <property type="match status" value="16"/>
</dbReference>
<feature type="domain" description="DUF11" evidence="5">
    <location>
        <begin position="3354"/>
        <end position="3478"/>
    </location>
</feature>
<dbReference type="NCBIfam" id="TIGR01451">
    <property type="entry name" value="B_ant_repeat"/>
    <property type="match status" value="4"/>
</dbReference>
<proteinExistence type="predicted"/>
<dbReference type="RefSeq" id="WP_013044325.1">
    <property type="nucleotide sequence ID" value="NC_014008.1"/>
</dbReference>
<feature type="domain" description="DUF11" evidence="5">
    <location>
        <begin position="3039"/>
        <end position="3163"/>
    </location>
</feature>
<dbReference type="EMBL" id="CP001998">
    <property type="protein sequence ID" value="ADE55603.1"/>
    <property type="molecule type" value="Genomic_DNA"/>
</dbReference>
<dbReference type="PANTHER" id="PTHR34819:SF3">
    <property type="entry name" value="CELL SURFACE PROTEIN"/>
    <property type="match status" value="1"/>
</dbReference>
<dbReference type="InterPro" id="IPR053786">
    <property type="entry name" value="LEPRxLL_CS"/>
</dbReference>
<dbReference type="PROSITE" id="PS00018">
    <property type="entry name" value="EF_HAND_1"/>
    <property type="match status" value="1"/>
</dbReference>
<dbReference type="eggNOG" id="COG2373">
    <property type="taxonomic scope" value="Bacteria"/>
</dbReference>
<feature type="region of interest" description="Disordered" evidence="4">
    <location>
        <begin position="2231"/>
        <end position="2251"/>
    </location>
</feature>
<dbReference type="SUPFAM" id="SSF49401">
    <property type="entry name" value="Bacterial adhesins"/>
    <property type="match status" value="4"/>
</dbReference>
<comment type="subcellular location">
    <subcellularLocation>
        <location evidence="1">Secreted</location>
    </subcellularLocation>
</comment>
<feature type="domain" description="DUF11" evidence="5">
    <location>
        <begin position="3669"/>
        <end position="3793"/>
    </location>
</feature>
<dbReference type="KEGG" id="caa:Caka_2587"/>
<keyword evidence="3" id="KW-0732">Signal</keyword>
<evidence type="ECO:0000313" key="8">
    <source>
        <dbReference type="Proteomes" id="UP000000925"/>
    </source>
</evidence>
<dbReference type="Gene3D" id="2.60.40.10">
    <property type="entry name" value="Immunoglobulins"/>
    <property type="match status" value="1"/>
</dbReference>
<feature type="region of interest" description="Disordered" evidence="4">
    <location>
        <begin position="2521"/>
        <end position="2555"/>
    </location>
</feature>
<dbReference type="Proteomes" id="UP000000925">
    <property type="component" value="Chromosome"/>
</dbReference>
<evidence type="ECO:0000256" key="2">
    <source>
        <dbReference type="ARBA" id="ARBA00022525"/>
    </source>
</evidence>
<accession>D5EP93</accession>
<evidence type="ECO:0000256" key="4">
    <source>
        <dbReference type="SAM" id="MobiDB-lite"/>
    </source>
</evidence>
<evidence type="ECO:0000313" key="7">
    <source>
        <dbReference type="EMBL" id="ADE55603.1"/>
    </source>
</evidence>
<dbReference type="GO" id="GO:0005576">
    <property type="term" value="C:extracellular region"/>
    <property type="evidence" value="ECO:0007669"/>
    <property type="project" value="UniProtKB-SubCell"/>
</dbReference>
<sequence>MLNSLREHLRRLSQATPKSTTKTPAVRFEPLEKRLLFSANPIISLDLPGEDLLNDSFGFSTTVENAGDTTGYGPFVDLRAGKGVDIDGAPSYLGSTVRVADSVNNSDGLAAVEYTHVFTGELISVEAGEEYYVYELPIGSVVPDLPPVVLNFTGSFDSANEDAAVGVPVPIEVRTGYRFGEDAQNNPSVDPPILSTLDNSTITPTVWNVSKSVESEKGGESGIGPNFARTWTINVDIADGAVLTDIRISDLLPDNLVYVAGTLNVSGATASSTVEPTVPTSTDPSLRTLELTFDSVTGTAADSDIQITYEAYIAETDASGNDTIDPLVGNSVTATNGVNATATYDPTPGIPVDPENPDDSIALEDTVANPGDGTNEASLTGKGFTMQKFASIETDTGAPGLSQGDVIKYRIEIQVSDDFAFENLLLVDELGDGQIVNTSLSPTFSFSEDGNTLSGNIAYTQTSTPGTPPTVLEFDLAQAMVDLGGDNLLEGDIYANNTLDNQITTATLVFYSTVDINYVTPSANNPAISGGDRIRNDATLTGNFKLLAGQSGAQFEDESSASLQAKTLQDADKRVYSINGNTSDTTGFSPGDVINFELRVEIPGAIDQLRLTDYLPLPKFDVDELNTTPTILFVSDPDNLDPAVEAQIANLAGGEMILLFDSDQFQASDGTAPSLFPIPDPTVSTNSGSNSFDIALGDLVAADDSLSTIRVFVAFTASDAPVSNGLKQTNQLRVSSEDSQGNSNNTTVEIDQILAEDPDVILYKGVVGYEDTGLSLGGLSFQAPNAGTGITGTLTDTASAEAIDASDLLANELDGQDSVRFALVYENTGQAAAYNLVAEDQIADGLAFPASVDDLNIILQRGDGTILNESDYSVTLDSGNRTLTVELVDPADGALLGTIDNNDQPANGRNYLILTYDLQLESDVYSGASLISTSTLTNYAGVETGGTNRVPDGQDSTAEVTTALPLAAKNLIETSLVEINNSSTEAVIGETATYEIVIDIPEGTLGNVVITDTLDSGLVYLANSAELTLADGSVVSAPVTSSGQQLIFALGDLLNSDGDNSSAETVTIRYTVLVENVSSNQDGTSLDGNATFAWSSVVNSTMPLASMTVDVPPVNLTEPDALTVIEPSVSVTKTTNAVSGGVDAGDTVAYTIEITAAADGPTAYDVGLLDDLPDELLNPTITSETGARFVISSEGNLSFANPLLTSVNLAPGETVSVTVEGTLADDVSANQLIRNEASVTWSSLPGDDVNERTGSGGQLNDYRDADSADFSIRNVAIATTALSTSEAHTDGNQIAIGEIVRFQVSVEIPEGEIQDFNIRGNLPSGFTFLNDGTAALLSDGILATSGLGSLAAGVLPDTPTLLGDENISRRVDQNQDNYSTGNDVYFRLGDLINPDRDDGKTEILIIEFNAILDNSESAANSENASRKVKARAQSGDVLLEESNQIQIKVVEPNLSLEQVRTVPGPGDPILSGGNPVEFRVTASNASNTNSSDAFDLVFSDTIPDDLENLALTNFTIDSTAVTDLAAAGIDVQISGKSFVVTVDRLDSGSELTFDIETTAVTDISAGTTLVNEVELVYTSLPDANGTIGNATGSDTPGLSGDTLGERNGDGGLNDYRADATAKVITNSTFIIKDYKGVTLTADDTSSPDTDDDLVQIGERITYDLIISTFEGVTQNLIVTDSLPDGLRLNSYEVITTAADSDGVLSEDFDGTLGTPIVSTLPSSGPGDVTFAFGDVILTPDSNLEDNVFIIRVEATVENVAANRDGVIIQNQASVTFTGDGRADLTLTSPEVAPITVVEPKLEVINNVDGINYEAGDRILYEIIVDHAPGSTADAFDLTLSNLLPAELLNPELISLELNGDLASDPGSFLELAGNQLRTRTDVQIDLPQGQSLRVVVAGTIPDVASPGDLISNTARATWTSLSSSDPQESGERDGSDGVGNGLNNFAAEGQARDVTIFGALEIDKAEVLPIDGDATIGEQVSYKIDITLAEGTAENFRLDDVLPEGMEYVQGSSLFLSTAGFSFNNLQEDYDSATRTITLTADSITLAGTDGPIGAIDTDQFTYIYSAKVLNLDSVQNGDLLENDAVASIDNLPDAIDTETIPVVEPELEISQSTSSSNLEAGDTITYTIFVAHTGNSTSDAFDLAFESTLVSNIDSSTLAIVSATSTIGASVNDISGDLSINGSTVTSTGPAFDRLEVGEIIAIQISGTVIADIAPGGTLNNDASLTWTSLPGTVEGERSGEDPNPPNDYRASDTLELNSVSTASISKEAIDPTSGTTLPDDPVYVIGETITYSVTVTIPEGATDNFLITDLLPAGLSYLDASFTISDQADLSFSKTPEVEFSNGSLEIDFGTISSSNNQDSSNSGVTDTKTLTFRYEALVEDIPSNDAGTQLVNTVTASGDGLTSASTTEQVNVGDAELTITKTTNTDLTTIEAGDTVRYTIRIENASGTFATTAFDLGVTDTFTNQLENLVIESVQLNNTDAFNGSFSIINNVLLTSAGTVDIAAGDVLELVVSGTAADSVSPGETISNTASVSWTSQDGDQPNERAESASGNAENITVAGAISVDKTIDTPLPVAPSSKSLASIGDIVIYEVVIELVEGTTKNVALDDQLATGLRYVDGSLTITDQGDFTFSELAPIVTVSGNGLRVEFGDATASGTTDSGTTTNVDTKTFTVQYQAVVEDIASNDVGVRLDNTATASGDVVGSTNDDATLFVKDPELTISKSSDVDLSSIEAGDTVTYTITITNADGEFAATAYDLNVTDSFTASLTNLQVASVTVDGSPAFAGAFSITANELVTSDGAVDLAAGETLAITITGTVANTLSPADTIENSASVSWTSVDGVNASERTETATADAETITIPGALSVTKTVDTPTDADPGDSIPPAVSIGDVVTYQVDIELVEGTTENLTLEDLLPTGMQYVDASFSITAANGFTFTNPADGMTFVPLATATATGVSIDFGNATSSANVDSGSTTDIDTQSFSIQYQAVVLDVASNTAGTTLENTATAGGDNLPTGNESDNAQVIIKEPTLTIDKQLDVDTSTIEAGDTLQYTITIQNVDGPNAANAFDLIIEDALSQSLDNATLTVQADISGSITQDVSAEFGFDVDNNLTTADGTVDLAAGDTLTIVITGQVLDSINPADTILNSAKVTWTSVDGVDANERTLFVEDDAETITIPGALSVTKTVDTPTDADPGDSIPPAVSIGDVVTYQVDIELVEGTTENLTLEDLLPTGMQYVDASFSITAANGFTFTNPADGMTFVPLATATATGVSIDFGNATSSANVDSGSTTDIDTQSFSIQYQAVVLDVASNTAGTTLENTATAGGDNLPTGNESDNAQVIIKEPTLTIDKQLDVDTSTIEAGDTLQYTITIQNVDGPNAANAFDLIVEDALSQSLDNATLTVQADISGSITQDVSAEFGFDVDNNLSTADGTVDLAAGDTLTIVITGQVLDSINPAETIPNSAKVTWTSVDGVDANERTLFVEDDAETITIPGALTVTKTVDTPTDADPGDSIPPAVSIGDVVTYQVDIELVEGTTENLTLEDLLPTGMQYVDASFSITAANGFTFTNPADGMTFVPLATATATGVSIDFGNATSSANVDSGSTTDIDTQSFSIQYQAVVLDVASNTAGTTLENTATAGGDNLPTGNESDNAQVIIKEPTLTIDKQLDVDTSTIEAGDTIQYTITIQNVDGPNAANAFDLIVEDALSQSLDNATLTVQADISGSITQDVSAEFGFDVDNNLTTADGTVELAAGDTLTIVITGQVLDSINPADTIPNSAKVTWTSVDGVDANERTLFVEDDAETITVPGVLEVDKSISSPISQEATIGDIVAYDIEITLVEGVTSNLRIEDTLPDGFIYQDGSFDVKALNGFSLATPTVTYNQGTNTLVIEYATADSPAVADSGSTTTIDTASFVITYNAQITDISSIQNGNTPTNSIIATADNTPNDSDGEAITIIEPQLLVTITNNDTDGILIPGEEITYEITLEHAANSTATAYDITLNNLVPADLLNLRAITISSTDVNSTTTDLTAGNFIYFTIDQLALGESVNVSFTANLNTVMPQLYEIDNNARVYWDSIGDDDTNTVLAPGSPAGIDRDYGANPAFIEPPDLDFLDPAQDTNKIASGNITVGDLVWRDSNRNGIQDPGEDGLPGVVIYVDLNDNGILDNNEINRTTDSSGRYLFNTIAAGTWTFRVVPSSLPQGFFEVSLYDDPNIAGSPVLGDNTVQALITDAGNLDLDWGYFPPVEPDRFTDIDLFDRIEPRSPFLSGQLNPTTFSGNATPGSTVSITITTPDGESFSTSAVMVTSSGGWVLSGPDLPDDVPVDIRQSVSGQNYFPSLERSHPSIRTFYLTELGGGAFVTGNQSNPSNPLMTSPGEDPATAFYEISDINDFWSEDSYDFLTAPAIPAGN</sequence>
<evidence type="ECO:0000256" key="3">
    <source>
        <dbReference type="ARBA" id="ARBA00022729"/>
    </source>
</evidence>
<dbReference type="STRING" id="583355.Caka_2587"/>
<dbReference type="InterPro" id="IPR051172">
    <property type="entry name" value="Chlamydia_OmcB"/>
</dbReference>
<dbReference type="InterPro" id="IPR018247">
    <property type="entry name" value="EF_Hand_1_Ca_BS"/>
</dbReference>
<feature type="region of interest" description="Disordered" evidence="4">
    <location>
        <begin position="1918"/>
        <end position="1944"/>
    </location>
</feature>
<feature type="compositionally biased region" description="Polar residues" evidence="4">
    <location>
        <begin position="2521"/>
        <end position="2543"/>
    </location>
</feature>
<reference evidence="7 8" key="1">
    <citation type="journal article" date="2010" name="Stand. Genomic Sci.">
        <title>Complete genome sequence of Coraliomargarita akajimensis type strain (04OKA010-24).</title>
        <authorList>
            <person name="Mavromatis K."/>
            <person name="Abt B."/>
            <person name="Brambilla E."/>
            <person name="Lapidus A."/>
            <person name="Copeland A."/>
            <person name="Deshpande S."/>
            <person name="Nolan M."/>
            <person name="Lucas S."/>
            <person name="Tice H."/>
            <person name="Cheng J.F."/>
            <person name="Han C."/>
            <person name="Detter J.C."/>
            <person name="Woyke T."/>
            <person name="Goodwin L."/>
            <person name="Pitluck S."/>
            <person name="Held B."/>
            <person name="Brettin T."/>
            <person name="Tapia R."/>
            <person name="Ivanova N."/>
            <person name="Mikhailova N."/>
            <person name="Pati A."/>
            <person name="Liolios K."/>
            <person name="Chen A."/>
            <person name="Palaniappan K."/>
            <person name="Land M."/>
            <person name="Hauser L."/>
            <person name="Chang Y.J."/>
            <person name="Jeffries C.D."/>
            <person name="Rohde M."/>
            <person name="Goker M."/>
            <person name="Bristow J."/>
            <person name="Eisen J.A."/>
            <person name="Markowitz V."/>
            <person name="Hugenholtz P."/>
            <person name="Klenk H.P."/>
            <person name="Kyrpides N.C."/>
        </authorList>
    </citation>
    <scope>NUCLEOTIDE SEQUENCE [LARGE SCALE GENOMIC DNA]</scope>
    <source>
        <strain evidence="8">DSM 45221 / IAM 15411 / JCM 23193 / KCTC 12865</strain>
    </source>
</reference>
<feature type="compositionally biased region" description="Polar residues" evidence="4">
    <location>
        <begin position="1918"/>
        <end position="1927"/>
    </location>
</feature>
<evidence type="ECO:0000256" key="1">
    <source>
        <dbReference type="ARBA" id="ARBA00004613"/>
    </source>
</evidence>
<dbReference type="PANTHER" id="PTHR34819">
    <property type="entry name" value="LARGE CYSTEINE-RICH PERIPLASMIC PROTEIN OMCB"/>
    <property type="match status" value="1"/>
</dbReference>
<dbReference type="HOGENOM" id="CLU_224291_0_0_0"/>
<evidence type="ECO:0000259" key="6">
    <source>
        <dbReference type="Pfam" id="PF17210"/>
    </source>
</evidence>
<dbReference type="Pfam" id="PF01345">
    <property type="entry name" value="DUF11"/>
    <property type="match status" value="3"/>
</dbReference>
<protein>
    <submittedName>
        <fullName evidence="7">Conserved repeat domain protein</fullName>
    </submittedName>
</protein>
<dbReference type="Pfam" id="PF17210">
    <property type="entry name" value="SdrD_B"/>
    <property type="match status" value="1"/>
</dbReference>
<dbReference type="InterPro" id="IPR033764">
    <property type="entry name" value="Sdr_B"/>
</dbReference>
<dbReference type="OrthoDB" id="28777at2"/>
<dbReference type="InterPro" id="IPR047589">
    <property type="entry name" value="DUF11_rpt"/>
</dbReference>
<name>D5EP93_CORAD</name>